<comment type="caution">
    <text evidence="2">The sequence shown here is derived from an EMBL/GenBank/DDBJ whole genome shotgun (WGS) entry which is preliminary data.</text>
</comment>
<dbReference type="EMBL" id="DXEN01000077">
    <property type="protein sequence ID" value="HIX87006.1"/>
    <property type="molecule type" value="Genomic_DNA"/>
</dbReference>
<reference evidence="2" key="1">
    <citation type="journal article" date="2021" name="PeerJ">
        <title>Extensive microbial diversity within the chicken gut microbiome revealed by metagenomics and culture.</title>
        <authorList>
            <person name="Gilroy R."/>
            <person name="Ravi A."/>
            <person name="Getino M."/>
            <person name="Pursley I."/>
            <person name="Horton D.L."/>
            <person name="Alikhan N.F."/>
            <person name="Baker D."/>
            <person name="Gharbi K."/>
            <person name="Hall N."/>
            <person name="Watson M."/>
            <person name="Adriaenssens E.M."/>
            <person name="Foster-Nyarko E."/>
            <person name="Jarju S."/>
            <person name="Secka A."/>
            <person name="Antonio M."/>
            <person name="Oren A."/>
            <person name="Chaudhuri R.R."/>
            <person name="La Ragione R."/>
            <person name="Hildebrand F."/>
            <person name="Pallen M.J."/>
        </authorList>
    </citation>
    <scope>NUCLEOTIDE SEQUENCE</scope>
    <source>
        <strain evidence="2">ChiHecec2B26-12326</strain>
    </source>
</reference>
<feature type="transmembrane region" description="Helical" evidence="1">
    <location>
        <begin position="36"/>
        <end position="52"/>
    </location>
</feature>
<evidence type="ECO:0000313" key="2">
    <source>
        <dbReference type="EMBL" id="HIX87006.1"/>
    </source>
</evidence>
<name>A0A9D1XTG6_9BACT</name>
<dbReference type="AlphaFoldDB" id="A0A9D1XTG6"/>
<reference evidence="2" key="2">
    <citation type="submission" date="2021-04" db="EMBL/GenBank/DDBJ databases">
        <authorList>
            <person name="Gilroy R."/>
        </authorList>
    </citation>
    <scope>NUCLEOTIDE SEQUENCE</scope>
    <source>
        <strain evidence="2">ChiHecec2B26-12326</strain>
    </source>
</reference>
<accession>A0A9D1XTG6</accession>
<feature type="transmembrane region" description="Helical" evidence="1">
    <location>
        <begin position="12"/>
        <end position="30"/>
    </location>
</feature>
<organism evidence="2 3">
    <name type="scientific">Candidatus Parabacteroides intestinigallinarum</name>
    <dbReference type="NCBI Taxonomy" id="2838722"/>
    <lineage>
        <taxon>Bacteria</taxon>
        <taxon>Pseudomonadati</taxon>
        <taxon>Bacteroidota</taxon>
        <taxon>Bacteroidia</taxon>
        <taxon>Bacteroidales</taxon>
        <taxon>Tannerellaceae</taxon>
        <taxon>Parabacteroides</taxon>
    </lineage>
</organism>
<gene>
    <name evidence="2" type="ORF">H9848_10450</name>
</gene>
<keyword evidence="1" id="KW-0472">Membrane</keyword>
<dbReference type="PROSITE" id="PS51257">
    <property type="entry name" value="PROKAR_LIPOPROTEIN"/>
    <property type="match status" value="1"/>
</dbReference>
<protein>
    <recommendedName>
        <fullName evidence="4">Lipoprotein</fullName>
    </recommendedName>
</protein>
<keyword evidence="1" id="KW-1133">Transmembrane helix</keyword>
<evidence type="ECO:0008006" key="4">
    <source>
        <dbReference type="Google" id="ProtNLM"/>
    </source>
</evidence>
<evidence type="ECO:0000256" key="1">
    <source>
        <dbReference type="SAM" id="Phobius"/>
    </source>
</evidence>
<sequence length="70" mass="7582">MATSKSNKVRIYLYVLLTIAGCVLACSSLIPNDYIKLVVVMGALFIGLYGIMKGLSQPQASTEEEIANKE</sequence>
<keyword evidence="1" id="KW-0812">Transmembrane</keyword>
<dbReference type="Proteomes" id="UP000823847">
    <property type="component" value="Unassembled WGS sequence"/>
</dbReference>
<evidence type="ECO:0000313" key="3">
    <source>
        <dbReference type="Proteomes" id="UP000823847"/>
    </source>
</evidence>
<proteinExistence type="predicted"/>